<dbReference type="PANTHER" id="PTHR22911:SF137">
    <property type="entry name" value="SOLUTE CARRIER FAMILY 35 MEMBER G2-RELATED"/>
    <property type="match status" value="1"/>
</dbReference>
<evidence type="ECO:0000256" key="1">
    <source>
        <dbReference type="SAM" id="Phobius"/>
    </source>
</evidence>
<keyword evidence="1" id="KW-1133">Transmembrane helix</keyword>
<protein>
    <submittedName>
        <fullName evidence="3">EamA-like transporter family protein</fullName>
    </submittedName>
</protein>
<dbReference type="AlphaFoldDB" id="A0A1T4L4K4"/>
<dbReference type="GO" id="GO:0016020">
    <property type="term" value="C:membrane"/>
    <property type="evidence" value="ECO:0007669"/>
    <property type="project" value="InterPro"/>
</dbReference>
<dbReference type="STRING" id="225324.SAMN02745126_01344"/>
<dbReference type="InterPro" id="IPR037185">
    <property type="entry name" value="EmrE-like"/>
</dbReference>
<keyword evidence="1" id="KW-0812">Transmembrane</keyword>
<feature type="transmembrane region" description="Helical" evidence="1">
    <location>
        <begin position="38"/>
        <end position="56"/>
    </location>
</feature>
<proteinExistence type="predicted"/>
<organism evidence="3 4">
    <name type="scientific">Enhydrobacter aerosaccus</name>
    <dbReference type="NCBI Taxonomy" id="225324"/>
    <lineage>
        <taxon>Bacteria</taxon>
        <taxon>Pseudomonadati</taxon>
        <taxon>Pseudomonadota</taxon>
        <taxon>Alphaproteobacteria</taxon>
        <taxon>Hyphomicrobiales</taxon>
        <taxon>Enhydrobacter</taxon>
    </lineage>
</organism>
<evidence type="ECO:0000313" key="4">
    <source>
        <dbReference type="Proteomes" id="UP000190092"/>
    </source>
</evidence>
<reference evidence="4" key="1">
    <citation type="submission" date="2017-02" db="EMBL/GenBank/DDBJ databases">
        <authorList>
            <person name="Varghese N."/>
            <person name="Submissions S."/>
        </authorList>
    </citation>
    <scope>NUCLEOTIDE SEQUENCE [LARGE SCALE GENOMIC DNA]</scope>
    <source>
        <strain evidence="4">ATCC 27094</strain>
    </source>
</reference>
<keyword evidence="4" id="KW-1185">Reference proteome</keyword>
<feature type="transmembrane region" description="Helical" evidence="1">
    <location>
        <begin position="123"/>
        <end position="140"/>
    </location>
</feature>
<sequence>MPLWISITIAAALFQNIRTTMQQKIRHVLSVDGANFVRYLYGAPLALGMLAFLVFGTGREVPALSATFFGLVTLAGVAQIVATSLMIHSFSLRNYAVGTVYSKTETLFVALYATFIASEPLKFGAWIGILVCLCGVAILSVRGSFANIRSVLADLTHKGAVYGILSGLFFAIAAGTIREASKHEYSGDFMVRGITVLACMNTIQIVIMAVYLSIRDRPQLGKVWVNWRSSIWVGIFSVLGSAGWALAMTLENAALVRAVGQIELVFTFIASHLVLKERPSVGEWIGSALVVGGVVLILIVR</sequence>
<feature type="transmembrane region" description="Helical" evidence="1">
    <location>
        <begin position="160"/>
        <end position="177"/>
    </location>
</feature>
<feature type="transmembrane region" description="Helical" evidence="1">
    <location>
        <begin position="229"/>
        <end position="247"/>
    </location>
</feature>
<accession>A0A1T4L4K4</accession>
<dbReference type="Pfam" id="PF00892">
    <property type="entry name" value="EamA"/>
    <property type="match status" value="2"/>
</dbReference>
<feature type="transmembrane region" description="Helical" evidence="1">
    <location>
        <begin position="68"/>
        <end position="89"/>
    </location>
</feature>
<feature type="transmembrane region" description="Helical" evidence="1">
    <location>
        <begin position="189"/>
        <end position="214"/>
    </location>
</feature>
<dbReference type="SUPFAM" id="SSF103481">
    <property type="entry name" value="Multidrug resistance efflux transporter EmrE"/>
    <property type="match status" value="2"/>
</dbReference>
<dbReference type="PANTHER" id="PTHR22911">
    <property type="entry name" value="ACYL-MALONYL CONDENSING ENZYME-RELATED"/>
    <property type="match status" value="1"/>
</dbReference>
<name>A0A1T4L4K4_9HYPH</name>
<dbReference type="Proteomes" id="UP000190092">
    <property type="component" value="Unassembled WGS sequence"/>
</dbReference>
<gene>
    <name evidence="3" type="ORF">SAMN02745126_01344</name>
</gene>
<dbReference type="Gene3D" id="1.10.3730.20">
    <property type="match status" value="1"/>
</dbReference>
<feature type="domain" description="EamA" evidence="2">
    <location>
        <begin position="158"/>
        <end position="298"/>
    </location>
</feature>
<dbReference type="EMBL" id="FUWJ01000001">
    <property type="protein sequence ID" value="SJZ49649.1"/>
    <property type="molecule type" value="Genomic_DNA"/>
</dbReference>
<keyword evidence="1" id="KW-0472">Membrane</keyword>
<evidence type="ECO:0000259" key="2">
    <source>
        <dbReference type="Pfam" id="PF00892"/>
    </source>
</evidence>
<evidence type="ECO:0000313" key="3">
    <source>
        <dbReference type="EMBL" id="SJZ49649.1"/>
    </source>
</evidence>
<dbReference type="RefSeq" id="WP_170920807.1">
    <property type="nucleotide sequence ID" value="NZ_FUWJ01000001.1"/>
</dbReference>
<feature type="domain" description="EamA" evidence="2">
    <location>
        <begin position="3"/>
        <end position="140"/>
    </location>
</feature>
<feature type="transmembrane region" description="Helical" evidence="1">
    <location>
        <begin position="281"/>
        <end position="300"/>
    </location>
</feature>
<dbReference type="InterPro" id="IPR000620">
    <property type="entry name" value="EamA_dom"/>
</dbReference>